<dbReference type="Proteomes" id="UP001266305">
    <property type="component" value="Unassembled WGS sequence"/>
</dbReference>
<feature type="non-terminal residue" evidence="2">
    <location>
        <position position="124"/>
    </location>
</feature>
<feature type="compositionally biased region" description="Basic and acidic residues" evidence="1">
    <location>
        <begin position="94"/>
        <end position="106"/>
    </location>
</feature>
<keyword evidence="3" id="KW-1185">Reference proteome</keyword>
<feature type="region of interest" description="Disordered" evidence="1">
    <location>
        <begin position="1"/>
        <end position="66"/>
    </location>
</feature>
<comment type="caution">
    <text evidence="2">The sequence shown here is derived from an EMBL/GenBank/DDBJ whole genome shotgun (WGS) entry which is preliminary data.</text>
</comment>
<evidence type="ECO:0000313" key="2">
    <source>
        <dbReference type="EMBL" id="KAK2116852.1"/>
    </source>
</evidence>
<proteinExistence type="predicted"/>
<organism evidence="2 3">
    <name type="scientific">Saguinus oedipus</name>
    <name type="common">Cotton-top tamarin</name>
    <name type="synonym">Oedipomidas oedipus</name>
    <dbReference type="NCBI Taxonomy" id="9490"/>
    <lineage>
        <taxon>Eukaryota</taxon>
        <taxon>Metazoa</taxon>
        <taxon>Chordata</taxon>
        <taxon>Craniata</taxon>
        <taxon>Vertebrata</taxon>
        <taxon>Euteleostomi</taxon>
        <taxon>Mammalia</taxon>
        <taxon>Eutheria</taxon>
        <taxon>Euarchontoglires</taxon>
        <taxon>Primates</taxon>
        <taxon>Haplorrhini</taxon>
        <taxon>Platyrrhini</taxon>
        <taxon>Cebidae</taxon>
        <taxon>Callitrichinae</taxon>
        <taxon>Saguinus</taxon>
    </lineage>
</organism>
<feature type="region of interest" description="Disordered" evidence="1">
    <location>
        <begin position="91"/>
        <end position="124"/>
    </location>
</feature>
<sequence length="124" mass="13275">MEEDKLLSAEPEEGDAAHDPSWEPEEEPGVQNRMASEGLNSSLCSPGDEQRGTPADTEDPTKDPDVAFHGLSLGLFLTNGLALGPDLNILEDSTESRPWRAGRLAEGDGTSRSLYPDAEDPQLG</sequence>
<evidence type="ECO:0000313" key="3">
    <source>
        <dbReference type="Proteomes" id="UP001266305"/>
    </source>
</evidence>
<name>A0ABQ9W5D4_SAGOE</name>
<accession>A0ABQ9W5D4</accession>
<dbReference type="EMBL" id="JASSZA010000002">
    <property type="protein sequence ID" value="KAK2116852.1"/>
    <property type="molecule type" value="Genomic_DNA"/>
</dbReference>
<protein>
    <submittedName>
        <fullName evidence="2">Phosphatidylserine decarboxylase</fullName>
    </submittedName>
</protein>
<reference evidence="2 3" key="1">
    <citation type="submission" date="2023-05" db="EMBL/GenBank/DDBJ databases">
        <title>B98-5 Cell Line De Novo Hybrid Assembly: An Optical Mapping Approach.</title>
        <authorList>
            <person name="Kananen K."/>
            <person name="Auerbach J.A."/>
            <person name="Kautto E."/>
            <person name="Blachly J.S."/>
        </authorList>
    </citation>
    <scope>NUCLEOTIDE SEQUENCE [LARGE SCALE GENOMIC DNA]</scope>
    <source>
        <strain evidence="2">B95-8</strain>
        <tissue evidence="2">Cell line</tissue>
    </source>
</reference>
<evidence type="ECO:0000256" key="1">
    <source>
        <dbReference type="SAM" id="MobiDB-lite"/>
    </source>
</evidence>
<gene>
    <name evidence="2" type="primary">PSD2_5</name>
    <name evidence="2" type="ORF">P7K49_003738</name>
</gene>